<dbReference type="Pfam" id="PF18701">
    <property type="entry name" value="DUF5641"/>
    <property type="match status" value="1"/>
</dbReference>
<dbReference type="CDD" id="cd00303">
    <property type="entry name" value="retropepsin_like"/>
    <property type="match status" value="1"/>
</dbReference>
<dbReference type="Proteomes" id="UP001314205">
    <property type="component" value="Unassembled WGS sequence"/>
</dbReference>
<evidence type="ECO:0000259" key="1">
    <source>
        <dbReference type="Pfam" id="PF18701"/>
    </source>
</evidence>
<evidence type="ECO:0000313" key="3">
    <source>
        <dbReference type="Proteomes" id="UP001314205"/>
    </source>
</evidence>
<keyword evidence="3" id="KW-1185">Reference proteome</keyword>
<dbReference type="InterPro" id="IPR040676">
    <property type="entry name" value="DUF5641"/>
</dbReference>
<feature type="domain" description="DUF5641" evidence="1">
    <location>
        <begin position="400"/>
        <end position="492"/>
    </location>
</feature>
<dbReference type="EMBL" id="CAVLGL010000094">
    <property type="protein sequence ID" value="CAK1597341.1"/>
    <property type="molecule type" value="Genomic_DNA"/>
</dbReference>
<evidence type="ECO:0000313" key="2">
    <source>
        <dbReference type="EMBL" id="CAK1597341.1"/>
    </source>
</evidence>
<dbReference type="PANTHER" id="PTHR47331">
    <property type="entry name" value="PHD-TYPE DOMAIN-CONTAINING PROTEIN"/>
    <property type="match status" value="1"/>
</dbReference>
<accession>A0AAV1LPI4</accession>
<name>A0AAV1LPI4_9NEOP</name>
<proteinExistence type="predicted"/>
<protein>
    <recommendedName>
        <fullName evidence="1">DUF5641 domain-containing protein</fullName>
    </recommendedName>
</protein>
<gene>
    <name evidence="2" type="ORF">PARMNEM_LOCUS16573</name>
</gene>
<reference evidence="2 3" key="1">
    <citation type="submission" date="2023-11" db="EMBL/GenBank/DDBJ databases">
        <authorList>
            <person name="Hedman E."/>
            <person name="Englund M."/>
            <person name="Stromberg M."/>
            <person name="Nyberg Akerstrom W."/>
            <person name="Nylinder S."/>
            <person name="Jareborg N."/>
            <person name="Kallberg Y."/>
            <person name="Kronander E."/>
        </authorList>
    </citation>
    <scope>NUCLEOTIDE SEQUENCE [LARGE SCALE GENOMIC DNA]</scope>
</reference>
<organism evidence="2 3">
    <name type="scientific">Parnassius mnemosyne</name>
    <name type="common">clouded apollo</name>
    <dbReference type="NCBI Taxonomy" id="213953"/>
    <lineage>
        <taxon>Eukaryota</taxon>
        <taxon>Metazoa</taxon>
        <taxon>Ecdysozoa</taxon>
        <taxon>Arthropoda</taxon>
        <taxon>Hexapoda</taxon>
        <taxon>Insecta</taxon>
        <taxon>Pterygota</taxon>
        <taxon>Neoptera</taxon>
        <taxon>Endopterygota</taxon>
        <taxon>Lepidoptera</taxon>
        <taxon>Glossata</taxon>
        <taxon>Ditrysia</taxon>
        <taxon>Papilionoidea</taxon>
        <taxon>Papilionidae</taxon>
        <taxon>Parnassiinae</taxon>
        <taxon>Parnassini</taxon>
        <taxon>Parnassius</taxon>
        <taxon>Driopa</taxon>
    </lineage>
</organism>
<sequence>MADSLKTLLKKRSSIKSKLTIYNNYLNLIKSSSDISELQRLDLAERFNKFETLYSEFDELQTNIEVLADDAGSTLVEREDFDRQFFNLVAITRSLLGASSNGAGSEAGFRDADSAMVNVISGTRKKYTARLLLDNGSTANFVTQRLSEKLGLSHRDTSTKVTGINNHISTSTQSCHLTIESLCCIFTVDIECHILPEITKVLPSSFVHINHVPITSGLTLAHPNFNVPSVVDILVGAEVFWNVLGSKTIDLGKHLPKLCETKFGWLVSGSISHQSSFVSSHLCQHSNVTPDLTQFWELDNVSSKHSLSLEERVCEQLFAQTTIRKNDGRYVVSGDYVEKMYRAIELNPVQRPLQKIIFRFDPSEPLRTYTLNTVTYGTASAPYLATKCLVTDANITRLDRWRRIQYIRQHFWSRFHNTYISLLQAKSKWFHSRGEVKQGSLVLIKDKTTPPLLWSLGRVMTTYPGVDGITRVAELKTKRGIIRRAVNCICPLPIED</sequence>
<dbReference type="AlphaFoldDB" id="A0AAV1LPI4"/>
<comment type="caution">
    <text evidence="2">The sequence shown here is derived from an EMBL/GenBank/DDBJ whole genome shotgun (WGS) entry which is preliminary data.</text>
</comment>